<reference evidence="13" key="1">
    <citation type="journal article" date="2019" name="Int. J. Syst. Evol. Microbiol.">
        <title>The Global Catalogue of Microorganisms (GCM) 10K type strain sequencing project: providing services to taxonomists for standard genome sequencing and annotation.</title>
        <authorList>
            <consortium name="The Broad Institute Genomics Platform"/>
            <consortium name="The Broad Institute Genome Sequencing Center for Infectious Disease"/>
            <person name="Wu L."/>
            <person name="Ma J."/>
        </authorList>
    </citation>
    <scope>NUCLEOTIDE SEQUENCE [LARGE SCALE GENOMIC DNA]</scope>
    <source>
        <strain evidence="13">NBRC 111756</strain>
    </source>
</reference>
<sequence length="384" mass="42805">MYTAEERQREARRVTLVGSLLDFTLGIAKIITGVFSYSHALIADGIHSLSDLATDFMVILILRMAHQEPDQDHPYGHARFETLGTVMLGGLLIAVAGAMAYDSVGLMLSGEALKTPTWPALVVAAVSIVSKEWIYRYTLAAGKRLKSDLIIANAWHSRTDAFSSVVVLFGVGGAMLGAPWLDALTAVLVALLVAKIGWDLTWKSVKELVDTALPEEEVRELEQAVMEVDGVISVHSLKSRLMGGQSLLEMHIQVDSHLSASEGHYIGDTVVRRLKSRFDNIEQIIFHIDTYNDDSQLFCNTLPLRDEVEQALQSAVDQINPSLRWEELMLHYVNARIELELKVDSFSLKECELSGVELQSRLREALKQHYWFSQLRLWLAPAHG</sequence>
<dbReference type="InterPro" id="IPR058533">
    <property type="entry name" value="Cation_efflux_TM"/>
</dbReference>
<keyword evidence="6" id="KW-0406">Ion transport</keyword>
<keyword evidence="5 9" id="KW-0812">Transmembrane</keyword>
<evidence type="ECO:0000256" key="3">
    <source>
        <dbReference type="ARBA" id="ARBA00022448"/>
    </source>
</evidence>
<evidence type="ECO:0000256" key="9">
    <source>
        <dbReference type="SAM" id="Phobius"/>
    </source>
</evidence>
<keyword evidence="4" id="KW-0410">Iron transport</keyword>
<organism evidence="12 13">
    <name type="scientific">Marinobacterium aestuariivivens</name>
    <dbReference type="NCBI Taxonomy" id="1698799"/>
    <lineage>
        <taxon>Bacteria</taxon>
        <taxon>Pseudomonadati</taxon>
        <taxon>Pseudomonadota</taxon>
        <taxon>Gammaproteobacteria</taxon>
        <taxon>Oceanospirillales</taxon>
        <taxon>Oceanospirillaceae</taxon>
        <taxon>Marinobacterium</taxon>
    </lineage>
</organism>
<dbReference type="Proteomes" id="UP001596422">
    <property type="component" value="Unassembled WGS sequence"/>
</dbReference>
<name>A0ABW2A849_9GAMM</name>
<feature type="domain" description="Cation efflux protein transmembrane" evidence="10">
    <location>
        <begin position="16"/>
        <end position="209"/>
    </location>
</feature>
<evidence type="ECO:0000256" key="4">
    <source>
        <dbReference type="ARBA" id="ARBA00022496"/>
    </source>
</evidence>
<evidence type="ECO:0000256" key="6">
    <source>
        <dbReference type="ARBA" id="ARBA00022906"/>
    </source>
</evidence>
<dbReference type="RefSeq" id="WP_379912112.1">
    <property type="nucleotide sequence ID" value="NZ_JBHSWE010000001.1"/>
</dbReference>
<feature type="transmembrane region" description="Helical" evidence="9">
    <location>
        <begin position="165"/>
        <end position="194"/>
    </location>
</feature>
<evidence type="ECO:0000256" key="2">
    <source>
        <dbReference type="ARBA" id="ARBA00010212"/>
    </source>
</evidence>
<evidence type="ECO:0000256" key="1">
    <source>
        <dbReference type="ARBA" id="ARBA00004141"/>
    </source>
</evidence>
<dbReference type="InterPro" id="IPR027469">
    <property type="entry name" value="Cation_efflux_TMD_sf"/>
</dbReference>
<proteinExistence type="inferred from homology"/>
<dbReference type="InterPro" id="IPR036837">
    <property type="entry name" value="Cation_efflux_CTD_sf"/>
</dbReference>
<feature type="transmembrane region" description="Helical" evidence="9">
    <location>
        <begin position="41"/>
        <end position="62"/>
    </location>
</feature>
<evidence type="ECO:0000259" key="10">
    <source>
        <dbReference type="Pfam" id="PF01545"/>
    </source>
</evidence>
<comment type="caution">
    <text evidence="12">The sequence shown here is derived from an EMBL/GenBank/DDBJ whole genome shotgun (WGS) entry which is preliminary data.</text>
</comment>
<keyword evidence="7 9" id="KW-1133">Transmembrane helix</keyword>
<dbReference type="InterPro" id="IPR027470">
    <property type="entry name" value="Cation_efflux_CTD"/>
</dbReference>
<keyword evidence="8 9" id="KW-0472">Membrane</keyword>
<feature type="domain" description="Cation efflux protein cytoplasmic" evidence="11">
    <location>
        <begin position="213"/>
        <end position="291"/>
    </location>
</feature>
<evidence type="ECO:0000256" key="8">
    <source>
        <dbReference type="ARBA" id="ARBA00023136"/>
    </source>
</evidence>
<dbReference type="SUPFAM" id="SSF161111">
    <property type="entry name" value="Cation efflux protein transmembrane domain-like"/>
    <property type="match status" value="1"/>
</dbReference>
<dbReference type="InterPro" id="IPR002524">
    <property type="entry name" value="Cation_efflux"/>
</dbReference>
<dbReference type="EMBL" id="JBHSWE010000001">
    <property type="protein sequence ID" value="MFC6673603.1"/>
    <property type="molecule type" value="Genomic_DNA"/>
</dbReference>
<evidence type="ECO:0000256" key="7">
    <source>
        <dbReference type="ARBA" id="ARBA00022989"/>
    </source>
</evidence>
<dbReference type="NCBIfam" id="TIGR01297">
    <property type="entry name" value="CDF"/>
    <property type="match status" value="1"/>
</dbReference>
<keyword evidence="3" id="KW-0813">Transport</keyword>
<dbReference type="PANTHER" id="PTHR43840:SF15">
    <property type="entry name" value="MITOCHONDRIAL METAL TRANSPORTER 1-RELATED"/>
    <property type="match status" value="1"/>
</dbReference>
<dbReference type="Pfam" id="PF16916">
    <property type="entry name" value="ZT_dimer"/>
    <property type="match status" value="1"/>
</dbReference>
<keyword evidence="6" id="KW-0862">Zinc</keyword>
<feature type="transmembrane region" description="Helical" evidence="9">
    <location>
        <begin position="83"/>
        <end position="101"/>
    </location>
</feature>
<feature type="transmembrane region" description="Helical" evidence="9">
    <location>
        <begin position="14"/>
        <end position="35"/>
    </location>
</feature>
<protein>
    <submittedName>
        <fullName evidence="12">Cation diffusion facilitator family transporter</fullName>
    </submittedName>
</protein>
<evidence type="ECO:0000259" key="11">
    <source>
        <dbReference type="Pfam" id="PF16916"/>
    </source>
</evidence>
<evidence type="ECO:0000313" key="12">
    <source>
        <dbReference type="EMBL" id="MFC6673603.1"/>
    </source>
</evidence>
<comment type="similarity">
    <text evidence="2">Belongs to the cation diffusion facilitator (CDF) transporter (TC 2.A.4) family. FieF subfamily.</text>
</comment>
<keyword evidence="13" id="KW-1185">Reference proteome</keyword>
<dbReference type="PANTHER" id="PTHR43840">
    <property type="entry name" value="MITOCHONDRIAL METAL TRANSPORTER 1-RELATED"/>
    <property type="match status" value="1"/>
</dbReference>
<dbReference type="Gene3D" id="3.30.70.1350">
    <property type="entry name" value="Cation efflux protein, cytoplasmic domain"/>
    <property type="match status" value="1"/>
</dbReference>
<comment type="subcellular location">
    <subcellularLocation>
        <location evidence="1">Membrane</location>
        <topology evidence="1">Multi-pass membrane protein</topology>
    </subcellularLocation>
</comment>
<evidence type="ECO:0000256" key="5">
    <source>
        <dbReference type="ARBA" id="ARBA00022692"/>
    </source>
</evidence>
<accession>A0ABW2A849</accession>
<dbReference type="InterPro" id="IPR050291">
    <property type="entry name" value="CDF_Transporter"/>
</dbReference>
<evidence type="ECO:0000313" key="13">
    <source>
        <dbReference type="Proteomes" id="UP001596422"/>
    </source>
</evidence>
<dbReference type="Gene3D" id="1.20.1510.10">
    <property type="entry name" value="Cation efflux protein transmembrane domain"/>
    <property type="match status" value="1"/>
</dbReference>
<keyword evidence="4" id="KW-0408">Iron</keyword>
<dbReference type="SUPFAM" id="SSF160240">
    <property type="entry name" value="Cation efflux protein cytoplasmic domain-like"/>
    <property type="match status" value="1"/>
</dbReference>
<gene>
    <name evidence="12" type="ORF">ACFQDL_28555</name>
</gene>
<keyword evidence="6" id="KW-0864">Zinc transport</keyword>
<dbReference type="Pfam" id="PF01545">
    <property type="entry name" value="Cation_efflux"/>
    <property type="match status" value="1"/>
</dbReference>